<dbReference type="CDD" id="cd02440">
    <property type="entry name" value="AdoMet_MTases"/>
    <property type="match status" value="1"/>
</dbReference>
<dbReference type="RefSeq" id="WP_345017481.1">
    <property type="nucleotide sequence ID" value="NZ_BAABDO010000006.1"/>
</dbReference>
<comment type="similarity">
    <text evidence="2">Belongs to the methyltransferase superfamily. L-isoaspartyl/D-aspartyl protein methyltransferase family.</text>
</comment>
<dbReference type="PANTHER" id="PTHR11579">
    <property type="entry name" value="PROTEIN-L-ISOASPARTATE O-METHYLTRANSFERASE"/>
    <property type="match status" value="1"/>
</dbReference>
<name>A0ABP7Y4H6_9ACTN</name>
<evidence type="ECO:0000256" key="5">
    <source>
        <dbReference type="ARBA" id="ARBA00022490"/>
    </source>
</evidence>
<evidence type="ECO:0000256" key="2">
    <source>
        <dbReference type="ARBA" id="ARBA00005369"/>
    </source>
</evidence>
<dbReference type="InterPro" id="IPR000682">
    <property type="entry name" value="PCMT"/>
</dbReference>
<evidence type="ECO:0000256" key="9">
    <source>
        <dbReference type="ARBA" id="ARBA00030757"/>
    </source>
</evidence>
<evidence type="ECO:0000256" key="1">
    <source>
        <dbReference type="ARBA" id="ARBA00004496"/>
    </source>
</evidence>
<keyword evidence="13" id="KW-1185">Reference proteome</keyword>
<dbReference type="Pfam" id="PF01135">
    <property type="entry name" value="PCMT"/>
    <property type="match status" value="1"/>
</dbReference>
<evidence type="ECO:0000256" key="3">
    <source>
        <dbReference type="ARBA" id="ARBA00011890"/>
    </source>
</evidence>
<evidence type="ECO:0000256" key="11">
    <source>
        <dbReference type="ARBA" id="ARBA00031350"/>
    </source>
</evidence>
<evidence type="ECO:0000256" key="6">
    <source>
        <dbReference type="ARBA" id="ARBA00022603"/>
    </source>
</evidence>
<keyword evidence="6" id="KW-0489">Methyltransferase</keyword>
<dbReference type="EMBL" id="BAABDO010000006">
    <property type="protein sequence ID" value="GAA4130366.1"/>
    <property type="molecule type" value="Genomic_DNA"/>
</dbReference>
<evidence type="ECO:0000256" key="10">
    <source>
        <dbReference type="ARBA" id="ARBA00031323"/>
    </source>
</evidence>
<evidence type="ECO:0000313" key="12">
    <source>
        <dbReference type="EMBL" id="GAA4130366.1"/>
    </source>
</evidence>
<comment type="subcellular location">
    <subcellularLocation>
        <location evidence="1">Cytoplasm</location>
    </subcellularLocation>
</comment>
<evidence type="ECO:0000256" key="7">
    <source>
        <dbReference type="ARBA" id="ARBA00022679"/>
    </source>
</evidence>
<protein>
    <recommendedName>
        <fullName evidence="4">Protein-L-isoaspartate O-methyltransferase</fullName>
        <ecNumber evidence="3">2.1.1.77</ecNumber>
    </recommendedName>
    <alternativeName>
        <fullName evidence="11">L-isoaspartyl protein carboxyl methyltransferase</fullName>
    </alternativeName>
    <alternativeName>
        <fullName evidence="9">Protein L-isoaspartyl methyltransferase</fullName>
    </alternativeName>
    <alternativeName>
        <fullName evidence="10">Protein-beta-aspartate methyltransferase</fullName>
    </alternativeName>
</protein>
<keyword evidence="8" id="KW-0949">S-adenosyl-L-methionine</keyword>
<evidence type="ECO:0000256" key="4">
    <source>
        <dbReference type="ARBA" id="ARBA00013346"/>
    </source>
</evidence>
<accession>A0ABP7Y4H6</accession>
<proteinExistence type="inferred from homology"/>
<evidence type="ECO:0000256" key="8">
    <source>
        <dbReference type="ARBA" id="ARBA00022691"/>
    </source>
</evidence>
<evidence type="ECO:0000313" key="13">
    <source>
        <dbReference type="Proteomes" id="UP001500266"/>
    </source>
</evidence>
<dbReference type="Gene3D" id="3.40.50.150">
    <property type="entry name" value="Vaccinia Virus protein VP39"/>
    <property type="match status" value="1"/>
</dbReference>
<dbReference type="SUPFAM" id="SSF53335">
    <property type="entry name" value="S-adenosyl-L-methionine-dependent methyltransferases"/>
    <property type="match status" value="1"/>
</dbReference>
<organism evidence="12 13">
    <name type="scientific">Actinomadura keratinilytica</name>
    <dbReference type="NCBI Taxonomy" id="547461"/>
    <lineage>
        <taxon>Bacteria</taxon>
        <taxon>Bacillati</taxon>
        <taxon>Actinomycetota</taxon>
        <taxon>Actinomycetes</taxon>
        <taxon>Streptosporangiales</taxon>
        <taxon>Thermomonosporaceae</taxon>
        <taxon>Actinomadura</taxon>
    </lineage>
</organism>
<reference evidence="13" key="1">
    <citation type="journal article" date="2019" name="Int. J. Syst. Evol. Microbiol.">
        <title>The Global Catalogue of Microorganisms (GCM) 10K type strain sequencing project: providing services to taxonomists for standard genome sequencing and annotation.</title>
        <authorList>
            <consortium name="The Broad Institute Genomics Platform"/>
            <consortium name="The Broad Institute Genome Sequencing Center for Infectious Disease"/>
            <person name="Wu L."/>
            <person name="Ma J."/>
        </authorList>
    </citation>
    <scope>NUCLEOTIDE SEQUENCE [LARGE SCALE GENOMIC DNA]</scope>
    <source>
        <strain evidence="13">JCM 17316</strain>
    </source>
</reference>
<dbReference type="PANTHER" id="PTHR11579:SF0">
    <property type="entry name" value="PROTEIN-L-ISOASPARTATE(D-ASPARTATE) O-METHYLTRANSFERASE"/>
    <property type="match status" value="1"/>
</dbReference>
<keyword evidence="7" id="KW-0808">Transferase</keyword>
<comment type="caution">
    <text evidence="12">The sequence shown here is derived from an EMBL/GenBank/DDBJ whole genome shotgun (WGS) entry which is preliminary data.</text>
</comment>
<dbReference type="InterPro" id="IPR029063">
    <property type="entry name" value="SAM-dependent_MTases_sf"/>
</dbReference>
<dbReference type="EC" id="2.1.1.77" evidence="3"/>
<keyword evidence="5" id="KW-0963">Cytoplasm</keyword>
<sequence length="249" mass="26885">MTEKPITFPSLPPVDRRVFIPDDIWVVENKQWARLSRRDDPARWERLVASDDAITTQLKRGIWPSSSSSAPAVMADMIAALRLKPGMRVLEIGTGTGWNAACLAELGAEVVSVEIDAVIAARARTNLQKAGYPEVVVITGDGEHGAPDHAPFDRVLSTAAARNVPYAWVEQCVEGGLIVTPYTGEGHKYALLVLTVSAGVAAGGMEGTAFFMPLRGQGLSQADQRALECRNDLWVEVGKSGQVITYRSD</sequence>
<gene>
    <name evidence="12" type="ORF">GCM10022416_07940</name>
</gene>
<dbReference type="Proteomes" id="UP001500266">
    <property type="component" value="Unassembled WGS sequence"/>
</dbReference>